<dbReference type="InterPro" id="IPR011022">
    <property type="entry name" value="Arrestin_C-like"/>
</dbReference>
<gene>
    <name evidence="4" type="ORF">KR093_011026</name>
</gene>
<keyword evidence="2" id="KW-0716">Sensory transduction</keyword>
<dbReference type="PANTHER" id="PTHR11188:SF167">
    <property type="entry name" value="ARRESTIN C-TERMINAL-LIKE DOMAIN-CONTAINING PROTEIN-RELATED"/>
    <property type="match status" value="1"/>
</dbReference>
<feature type="domain" description="Arrestin C-terminal-like" evidence="3">
    <location>
        <begin position="179"/>
        <end position="310"/>
    </location>
</feature>
<dbReference type="InterPro" id="IPR011021">
    <property type="entry name" value="Arrestin-like_N"/>
</dbReference>
<protein>
    <recommendedName>
        <fullName evidence="3">Arrestin C-terminal-like domain-containing protein</fullName>
    </recommendedName>
</protein>
<accession>A0AAD4JV49</accession>
<sequence length="436" mass="49332">MVVSCEIDFRNNTLGTYYAGQVISGTVVLNVEETIMVQAVILKIRGYAATYWTNSKTDVENKTTTESYSGHEDYIRSKLRNKLNNSLFVQSIEVALDPGSHVYNFACQIPAVCPSSFEGTYGRVRYMVTVKLIRPWKFDQIFSRPFTVLKVMDLNREGLFLRTPAHSEDQKTYNCWPCRSEPLRLHLSLPQRGYVPGQTMPVTLLVTNDSHVRLEEIKASLVMMVLYYSQCSVETISERFVVSNKQGEGVTKNSKKEFTFDLHVPATPPTCFDLCRIIQIAYQVEVETKAKGWHINERVHMPVTIGNVPLTRQLQQQPRPIPVEVEVVSQQLNEKALVLLEDPDAQPPLATPNPWAVDDTIPPPSYAEAMHIVRPVIIRPPRPTSTSKKVVNPSCTQSEEECDFTPLYAVFDITTPIEQLQDQQHTAENANGSSWI</sequence>
<comment type="caution">
    <text evidence="4">The sequence shown here is derived from an EMBL/GenBank/DDBJ whole genome shotgun (WGS) entry which is preliminary data.</text>
</comment>
<evidence type="ECO:0000256" key="1">
    <source>
        <dbReference type="ARBA" id="ARBA00005298"/>
    </source>
</evidence>
<dbReference type="GO" id="GO:0015031">
    <property type="term" value="P:protein transport"/>
    <property type="evidence" value="ECO:0007669"/>
    <property type="project" value="TreeGrafter"/>
</dbReference>
<organism evidence="4 5">
    <name type="scientific">Drosophila rubida</name>
    <dbReference type="NCBI Taxonomy" id="30044"/>
    <lineage>
        <taxon>Eukaryota</taxon>
        <taxon>Metazoa</taxon>
        <taxon>Ecdysozoa</taxon>
        <taxon>Arthropoda</taxon>
        <taxon>Hexapoda</taxon>
        <taxon>Insecta</taxon>
        <taxon>Pterygota</taxon>
        <taxon>Neoptera</taxon>
        <taxon>Endopterygota</taxon>
        <taxon>Diptera</taxon>
        <taxon>Brachycera</taxon>
        <taxon>Muscomorpha</taxon>
        <taxon>Ephydroidea</taxon>
        <taxon>Drosophilidae</taxon>
        <taxon>Drosophila</taxon>
    </lineage>
</organism>
<dbReference type="PANTHER" id="PTHR11188">
    <property type="entry name" value="ARRESTIN DOMAIN CONTAINING PROTEIN"/>
    <property type="match status" value="1"/>
</dbReference>
<proteinExistence type="inferred from homology"/>
<evidence type="ECO:0000313" key="5">
    <source>
        <dbReference type="Proteomes" id="UP001200034"/>
    </source>
</evidence>
<dbReference type="Gene3D" id="2.60.40.640">
    <property type="match status" value="2"/>
</dbReference>
<dbReference type="InterPro" id="IPR014752">
    <property type="entry name" value="Arrestin-like_C"/>
</dbReference>
<dbReference type="EMBL" id="JAJJHW010003409">
    <property type="protein sequence ID" value="KAH8360150.1"/>
    <property type="molecule type" value="Genomic_DNA"/>
</dbReference>
<reference evidence="4" key="1">
    <citation type="journal article" date="2021" name="Mol. Ecol. Resour.">
        <title>Phylogenomic analyses of the genus Drosophila reveals genomic signals of climate adaptation.</title>
        <authorList>
            <person name="Li F."/>
            <person name="Rane R.V."/>
            <person name="Luria V."/>
            <person name="Xiong Z."/>
            <person name="Chen J."/>
            <person name="Li Z."/>
            <person name="Catullo R.A."/>
            <person name="Griffin P.C."/>
            <person name="Schiffer M."/>
            <person name="Pearce S."/>
            <person name="Lee S.F."/>
            <person name="McElroy K."/>
            <person name="Stocker A."/>
            <person name="Shirriffs J."/>
            <person name="Cockerell F."/>
            <person name="Coppin C."/>
            <person name="Sgro C.M."/>
            <person name="Karger A."/>
            <person name="Cain J.W."/>
            <person name="Weber J.A."/>
            <person name="Santpere G."/>
            <person name="Kirschner M.W."/>
            <person name="Hoffmann A.A."/>
            <person name="Oakeshott J.G."/>
            <person name="Zhang G."/>
        </authorList>
    </citation>
    <scope>NUCLEOTIDE SEQUENCE</scope>
    <source>
        <strain evidence="4">BGI-SZ-2011g</strain>
    </source>
</reference>
<dbReference type="AlphaFoldDB" id="A0AAD4JV49"/>
<dbReference type="InterPro" id="IPR014756">
    <property type="entry name" value="Ig_E-set"/>
</dbReference>
<dbReference type="GO" id="GO:0005737">
    <property type="term" value="C:cytoplasm"/>
    <property type="evidence" value="ECO:0007669"/>
    <property type="project" value="TreeGrafter"/>
</dbReference>
<dbReference type="InterPro" id="IPR050357">
    <property type="entry name" value="Arrestin_domain-protein"/>
</dbReference>
<dbReference type="Proteomes" id="UP001200034">
    <property type="component" value="Unassembled WGS sequence"/>
</dbReference>
<dbReference type="Pfam" id="PF00339">
    <property type="entry name" value="Arrestin_N"/>
    <property type="match status" value="1"/>
</dbReference>
<dbReference type="Pfam" id="PF02752">
    <property type="entry name" value="Arrestin_C"/>
    <property type="match status" value="1"/>
</dbReference>
<name>A0AAD4JV49_9MUSC</name>
<evidence type="ECO:0000259" key="3">
    <source>
        <dbReference type="SMART" id="SM01017"/>
    </source>
</evidence>
<evidence type="ECO:0000256" key="2">
    <source>
        <dbReference type="ARBA" id="ARBA00022606"/>
    </source>
</evidence>
<dbReference type="SMART" id="SM01017">
    <property type="entry name" value="Arrestin_C"/>
    <property type="match status" value="1"/>
</dbReference>
<keyword evidence="5" id="KW-1185">Reference proteome</keyword>
<evidence type="ECO:0000313" key="4">
    <source>
        <dbReference type="EMBL" id="KAH8360150.1"/>
    </source>
</evidence>
<comment type="similarity">
    <text evidence="1">Belongs to the arrestin family.</text>
</comment>
<dbReference type="SUPFAM" id="SSF81296">
    <property type="entry name" value="E set domains"/>
    <property type="match status" value="2"/>
</dbReference>